<keyword evidence="4 9" id="KW-1003">Cell membrane</keyword>
<evidence type="ECO:0000256" key="9">
    <source>
        <dbReference type="HAMAP-Rule" id="MF_00024"/>
    </source>
</evidence>
<dbReference type="KEGG" id="kst:KSMBR1_0608"/>
<comment type="caution">
    <text evidence="9">Lacks conserved residue(s) required for the propagation of feature annotation.</text>
</comment>
<keyword evidence="6 9" id="KW-0812">Transmembrane</keyword>
<evidence type="ECO:0000256" key="7">
    <source>
        <dbReference type="ARBA" id="ARBA00022989"/>
    </source>
</evidence>
<protein>
    <recommendedName>
        <fullName evidence="9">Cobalamin biosynthesis protein CobD</fullName>
    </recommendedName>
</protein>
<evidence type="ECO:0000256" key="5">
    <source>
        <dbReference type="ARBA" id="ARBA00022573"/>
    </source>
</evidence>
<dbReference type="Pfam" id="PF03186">
    <property type="entry name" value="CobD_Cbib"/>
    <property type="match status" value="1"/>
</dbReference>
<feature type="transmembrane region" description="Helical" evidence="9">
    <location>
        <begin position="55"/>
        <end position="79"/>
    </location>
</feature>
<keyword evidence="8 9" id="KW-0472">Membrane</keyword>
<dbReference type="UniPathway" id="UPA00148"/>
<evidence type="ECO:0000313" key="10">
    <source>
        <dbReference type="EMBL" id="SOH03122.1"/>
    </source>
</evidence>
<keyword evidence="11" id="KW-1185">Reference proteome</keyword>
<sequence>MYDSFSFIHFQIIAAFILDITIGDPQWRFHPVRLIGKSIHCIEYIVRRLPLPERLMGLFLTGGIVSGVYIITCEIMSLSKQWNPVCQVITGGIIVYFAISIKNLADEAKKVINMLRINDLKNARSMLSRIVGRDTADLNREQIIRAAIETVAESCVDGTLAPLFYCFIGGPVAAMTYRAVNTLDSMVGYKNEKYIKLGWASARLDDMANYIPARLSALFIPVASFLCGHGFQSSLRTAFQEGRKHESLNSGIPEAAFAGALGVQLGGPSTYGGEVVDKPYIGDNKKQLTLESLEMALRLMFVTSVLFLISGLSFIMMVRVLATTQHSR</sequence>
<dbReference type="Proteomes" id="UP000221734">
    <property type="component" value="Chromosome Kuenenia_stuttgartiensis_MBR1"/>
</dbReference>
<accession>A0A2C9CBN7</accession>
<dbReference type="HAMAP" id="MF_00024">
    <property type="entry name" value="CobD_CbiB"/>
    <property type="match status" value="1"/>
</dbReference>
<dbReference type="AlphaFoldDB" id="A0A2C9CBN7"/>
<dbReference type="PANTHER" id="PTHR34308:SF1">
    <property type="entry name" value="COBALAMIN BIOSYNTHESIS PROTEIN CBIB"/>
    <property type="match status" value="1"/>
</dbReference>
<keyword evidence="7 9" id="KW-1133">Transmembrane helix</keyword>
<comment type="similarity">
    <text evidence="3 9">Belongs to the CobD/CbiB family.</text>
</comment>
<evidence type="ECO:0000256" key="6">
    <source>
        <dbReference type="ARBA" id="ARBA00022692"/>
    </source>
</evidence>
<evidence type="ECO:0000256" key="1">
    <source>
        <dbReference type="ARBA" id="ARBA00004651"/>
    </source>
</evidence>
<feature type="transmembrane region" description="Helical" evidence="9">
    <location>
        <begin position="295"/>
        <end position="322"/>
    </location>
</feature>
<comment type="function">
    <text evidence="9">Converts cobyric acid to cobinamide by the addition of aminopropanol on the F carboxylic group.</text>
</comment>
<dbReference type="GO" id="GO:0048472">
    <property type="term" value="F:threonine-phosphate decarboxylase activity"/>
    <property type="evidence" value="ECO:0007669"/>
    <property type="project" value="InterPro"/>
</dbReference>
<dbReference type="GO" id="GO:0005886">
    <property type="term" value="C:plasma membrane"/>
    <property type="evidence" value="ECO:0007669"/>
    <property type="project" value="UniProtKB-SubCell"/>
</dbReference>
<evidence type="ECO:0000313" key="11">
    <source>
        <dbReference type="Proteomes" id="UP000221734"/>
    </source>
</evidence>
<evidence type="ECO:0000256" key="3">
    <source>
        <dbReference type="ARBA" id="ARBA00006263"/>
    </source>
</evidence>
<reference evidence="11" key="1">
    <citation type="submission" date="2017-10" db="EMBL/GenBank/DDBJ databases">
        <authorList>
            <person name="Frank J."/>
        </authorList>
    </citation>
    <scope>NUCLEOTIDE SEQUENCE [LARGE SCALE GENOMIC DNA]</scope>
</reference>
<dbReference type="RefSeq" id="WP_099324003.1">
    <property type="nucleotide sequence ID" value="NZ_LT934425.1"/>
</dbReference>
<name>A0A2C9CBN7_KUEST</name>
<comment type="pathway">
    <text evidence="2 9">Cofactor biosynthesis; adenosylcobalamin biosynthesis.</text>
</comment>
<dbReference type="GO" id="GO:0009236">
    <property type="term" value="P:cobalamin biosynthetic process"/>
    <property type="evidence" value="ECO:0007669"/>
    <property type="project" value="UniProtKB-UniRule"/>
</dbReference>
<keyword evidence="5 9" id="KW-0169">Cobalamin biosynthesis</keyword>
<proteinExistence type="inferred from homology"/>
<comment type="subcellular location">
    <subcellularLocation>
        <location evidence="1 9">Cell membrane</location>
        <topology evidence="1 9">Multi-pass membrane protein</topology>
    </subcellularLocation>
</comment>
<evidence type="ECO:0000256" key="2">
    <source>
        <dbReference type="ARBA" id="ARBA00004953"/>
    </source>
</evidence>
<organism evidence="10 11">
    <name type="scientific">Kuenenia stuttgartiensis</name>
    <dbReference type="NCBI Taxonomy" id="174633"/>
    <lineage>
        <taxon>Bacteria</taxon>
        <taxon>Pseudomonadati</taxon>
        <taxon>Planctomycetota</taxon>
        <taxon>Candidatus Brocadiia</taxon>
        <taxon>Candidatus Brocadiales</taxon>
        <taxon>Candidatus Brocadiaceae</taxon>
        <taxon>Candidatus Kuenenia</taxon>
    </lineage>
</organism>
<gene>
    <name evidence="10" type="primary">cbiB</name>
    <name evidence="9" type="synonym">cobD</name>
    <name evidence="10" type="ORF">KSMBR1_0608</name>
</gene>
<dbReference type="PANTHER" id="PTHR34308">
    <property type="entry name" value="COBALAMIN BIOSYNTHESIS PROTEIN CBIB"/>
    <property type="match status" value="1"/>
</dbReference>
<feature type="transmembrane region" description="Helical" evidence="9">
    <location>
        <begin position="85"/>
        <end position="105"/>
    </location>
</feature>
<dbReference type="NCBIfam" id="TIGR00380">
    <property type="entry name" value="cobal_cbiB"/>
    <property type="match status" value="1"/>
</dbReference>
<evidence type="ECO:0000256" key="8">
    <source>
        <dbReference type="ARBA" id="ARBA00023136"/>
    </source>
</evidence>
<dbReference type="GO" id="GO:0015420">
    <property type="term" value="F:ABC-type vitamin B12 transporter activity"/>
    <property type="evidence" value="ECO:0007669"/>
    <property type="project" value="UniProtKB-UniRule"/>
</dbReference>
<dbReference type="InterPro" id="IPR004485">
    <property type="entry name" value="Cobalamin_biosynth_CobD/CbiB"/>
</dbReference>
<dbReference type="EMBL" id="LT934425">
    <property type="protein sequence ID" value="SOH03122.1"/>
    <property type="molecule type" value="Genomic_DNA"/>
</dbReference>
<evidence type="ECO:0000256" key="4">
    <source>
        <dbReference type="ARBA" id="ARBA00022475"/>
    </source>
</evidence>
<dbReference type="OrthoDB" id="9811967at2"/>